<dbReference type="PANTHER" id="PTHR30221:SF1">
    <property type="entry name" value="SMALL-CONDUCTANCE MECHANOSENSITIVE CHANNEL"/>
    <property type="match status" value="1"/>
</dbReference>
<dbReference type="Proteomes" id="UP001564408">
    <property type="component" value="Unassembled WGS sequence"/>
</dbReference>
<keyword evidence="10" id="KW-1185">Reference proteome</keyword>
<evidence type="ECO:0000313" key="10">
    <source>
        <dbReference type="Proteomes" id="UP001564408"/>
    </source>
</evidence>
<dbReference type="InterPro" id="IPR011066">
    <property type="entry name" value="MscS_channel_C_sf"/>
</dbReference>
<comment type="subunit">
    <text evidence="7">Homoheptamer.</text>
</comment>
<dbReference type="InterPro" id="IPR010920">
    <property type="entry name" value="LSM_dom_sf"/>
</dbReference>
<dbReference type="SUPFAM" id="SSF82689">
    <property type="entry name" value="Mechanosensitive channel protein MscS (YggB), C-terminal domain"/>
    <property type="match status" value="1"/>
</dbReference>
<comment type="subcellular location">
    <subcellularLocation>
        <location evidence="7">Cell inner membrane</location>
        <topology evidence="7">Multi-pass membrane protein</topology>
    </subcellularLocation>
    <subcellularLocation>
        <location evidence="1">Cell membrane</location>
        <topology evidence="1">Multi-pass membrane protein</topology>
    </subcellularLocation>
</comment>
<feature type="domain" description="Cyclic nucleotide-binding" evidence="8">
    <location>
        <begin position="357"/>
        <end position="477"/>
    </location>
</feature>
<keyword evidence="7" id="KW-0407">Ion channel</keyword>
<dbReference type="InterPro" id="IPR045275">
    <property type="entry name" value="MscS_archaea/bacteria_type"/>
</dbReference>
<feature type="transmembrane region" description="Helical" evidence="7">
    <location>
        <begin position="15"/>
        <end position="32"/>
    </location>
</feature>
<dbReference type="InterPro" id="IPR000595">
    <property type="entry name" value="cNMP-bd_dom"/>
</dbReference>
<comment type="caution">
    <text evidence="9">The sequence shown here is derived from an EMBL/GenBank/DDBJ whole genome shotgun (WGS) entry which is preliminary data.</text>
</comment>
<dbReference type="RefSeq" id="WP_369665180.1">
    <property type="nucleotide sequence ID" value="NZ_JBDKXB010000001.1"/>
</dbReference>
<sequence>MTVVMTLLENLAREHWPILLGGSVLFPAWRLGDRLRRGRVVARRFPFVIAVGDLILLPLSVVVVGVSLEAAAATLRSIEPTGEIRTIALISAYLIASWLLARLIEVLLLAKADDELSERVPKLVVGLIYVAMMLFGLGLFLWQQGYSFTGIWVSTGVAAAVLGLALQRTLGDLFSGIALGIERPFKLGDWLELRDGTVGQVVDINWRATRLRGWDNATHVVPNAQMAGQAFKNLYDHQHLFAPWYFIKVPAEVDPRFATSLILEAAMRCESVLKMPPPVVRLADASSVPYSYMVWVHLKNYPAVFRGREELFREIHWALQRAGIGLAPEVHELRTRRADLVRAEPPSIRLALKELDVAGLLTGEELDQIAQRSAYQHFDTSHVILAEGAQSDAFYVVVGGLVEAAIRLPDHSRTVTEVLGPGHHFGITSMLTTDPSFLEFRAKSDVTLIRVDLDCMRTLLKARPELAERLAVIVKERLDAVDAARHASRQPIKRLTLRDIRLRIEGLIGRRAPKGLP</sequence>
<dbReference type="Gene3D" id="1.10.287.1260">
    <property type="match status" value="1"/>
</dbReference>
<dbReference type="SUPFAM" id="SSF51206">
    <property type="entry name" value="cAMP-binding domain-like"/>
    <property type="match status" value="1"/>
</dbReference>
<gene>
    <name evidence="9" type="ORF">ABC977_00035</name>
</gene>
<dbReference type="EMBL" id="JBDKXB010000001">
    <property type="protein sequence ID" value="MEY6430792.1"/>
    <property type="molecule type" value="Genomic_DNA"/>
</dbReference>
<dbReference type="PANTHER" id="PTHR30221">
    <property type="entry name" value="SMALL-CONDUCTANCE MECHANOSENSITIVE CHANNEL"/>
    <property type="match status" value="1"/>
</dbReference>
<dbReference type="Pfam" id="PF00027">
    <property type="entry name" value="cNMP_binding"/>
    <property type="match status" value="1"/>
</dbReference>
<reference evidence="9 10" key="1">
    <citation type="submission" date="2024-05" db="EMBL/GenBank/DDBJ databases">
        <title>Genome Sequence and Characterization of the New Strain Purple Sulfur Bacterium of Genus Thioalkalicoccus.</title>
        <authorList>
            <person name="Bryantseva I.A."/>
            <person name="Kyndt J.A."/>
            <person name="Imhoff J.F."/>
        </authorList>
    </citation>
    <scope>NUCLEOTIDE SEQUENCE [LARGE SCALE GENOMIC DNA]</scope>
    <source>
        <strain evidence="9 10">Um2</strain>
    </source>
</reference>
<evidence type="ECO:0000313" key="9">
    <source>
        <dbReference type="EMBL" id="MEY6430792.1"/>
    </source>
</evidence>
<dbReference type="SUPFAM" id="SSF82861">
    <property type="entry name" value="Mechanosensitive channel protein MscS (YggB), transmembrane region"/>
    <property type="match status" value="1"/>
</dbReference>
<dbReference type="InterPro" id="IPR006685">
    <property type="entry name" value="MscS_channel_2nd"/>
</dbReference>
<evidence type="ECO:0000256" key="3">
    <source>
        <dbReference type="ARBA" id="ARBA00022475"/>
    </source>
</evidence>
<dbReference type="Gene3D" id="2.60.120.10">
    <property type="entry name" value="Jelly Rolls"/>
    <property type="match status" value="1"/>
</dbReference>
<name>A0ABV4B9I2_9GAMM</name>
<organism evidence="9 10">
    <name type="scientific">Thioalkalicoccus limnaeus</name>
    <dbReference type="NCBI Taxonomy" id="120681"/>
    <lineage>
        <taxon>Bacteria</taxon>
        <taxon>Pseudomonadati</taxon>
        <taxon>Pseudomonadota</taxon>
        <taxon>Gammaproteobacteria</taxon>
        <taxon>Chromatiales</taxon>
        <taxon>Chromatiaceae</taxon>
        <taxon>Thioalkalicoccus</taxon>
    </lineage>
</organism>
<keyword evidence="6 7" id="KW-0472">Membrane</keyword>
<dbReference type="Gene3D" id="2.30.30.60">
    <property type="match status" value="1"/>
</dbReference>
<dbReference type="CDD" id="cd00038">
    <property type="entry name" value="CAP_ED"/>
    <property type="match status" value="1"/>
</dbReference>
<evidence type="ECO:0000256" key="2">
    <source>
        <dbReference type="ARBA" id="ARBA00008017"/>
    </source>
</evidence>
<accession>A0ABV4B9I2</accession>
<dbReference type="InterPro" id="IPR023408">
    <property type="entry name" value="MscS_beta-dom_sf"/>
</dbReference>
<comment type="function">
    <text evidence="7">Mechanosensitive channel that participates in the regulation of osmotic pressure changes within the cell, opening in response to stretch forces in the membrane lipid bilayer, without the need for other proteins. Contributes to normal resistance to hypoosmotic shock. Forms an ion channel of 1.0 nanosiemens conductance with a slight preference for anions.</text>
</comment>
<dbReference type="SUPFAM" id="SSF50182">
    <property type="entry name" value="Sm-like ribonucleoproteins"/>
    <property type="match status" value="1"/>
</dbReference>
<dbReference type="SMART" id="SM00100">
    <property type="entry name" value="cNMP"/>
    <property type="match status" value="1"/>
</dbReference>
<dbReference type="Gene3D" id="3.30.70.100">
    <property type="match status" value="1"/>
</dbReference>
<evidence type="ECO:0000256" key="6">
    <source>
        <dbReference type="ARBA" id="ARBA00023136"/>
    </source>
</evidence>
<keyword evidence="5 7" id="KW-1133">Transmembrane helix</keyword>
<dbReference type="Pfam" id="PF00924">
    <property type="entry name" value="MS_channel_2nd"/>
    <property type="match status" value="1"/>
</dbReference>
<feature type="transmembrane region" description="Helical" evidence="7">
    <location>
        <begin position="122"/>
        <end position="142"/>
    </location>
</feature>
<evidence type="ECO:0000259" key="8">
    <source>
        <dbReference type="PROSITE" id="PS50042"/>
    </source>
</evidence>
<keyword evidence="7" id="KW-0813">Transport</keyword>
<dbReference type="InterPro" id="IPR014710">
    <property type="entry name" value="RmlC-like_jellyroll"/>
</dbReference>
<evidence type="ECO:0000256" key="7">
    <source>
        <dbReference type="RuleBase" id="RU369025"/>
    </source>
</evidence>
<comment type="similarity">
    <text evidence="2 7">Belongs to the MscS (TC 1.A.23) family.</text>
</comment>
<dbReference type="InterPro" id="IPR018490">
    <property type="entry name" value="cNMP-bd_dom_sf"/>
</dbReference>
<dbReference type="InterPro" id="IPR011014">
    <property type="entry name" value="MscS_channel_TM-2"/>
</dbReference>
<evidence type="ECO:0000256" key="4">
    <source>
        <dbReference type="ARBA" id="ARBA00022692"/>
    </source>
</evidence>
<proteinExistence type="inferred from homology"/>
<evidence type="ECO:0000256" key="1">
    <source>
        <dbReference type="ARBA" id="ARBA00004651"/>
    </source>
</evidence>
<keyword evidence="7" id="KW-0406">Ion transport</keyword>
<keyword evidence="4 7" id="KW-0812">Transmembrane</keyword>
<dbReference type="PROSITE" id="PS50042">
    <property type="entry name" value="CNMP_BINDING_3"/>
    <property type="match status" value="1"/>
</dbReference>
<feature type="transmembrane region" description="Helical" evidence="7">
    <location>
        <begin position="87"/>
        <end position="110"/>
    </location>
</feature>
<feature type="transmembrane region" description="Helical" evidence="7">
    <location>
        <begin position="44"/>
        <end position="67"/>
    </location>
</feature>
<keyword evidence="7" id="KW-0997">Cell inner membrane</keyword>
<evidence type="ECO:0000256" key="5">
    <source>
        <dbReference type="ARBA" id="ARBA00022989"/>
    </source>
</evidence>
<keyword evidence="3" id="KW-1003">Cell membrane</keyword>
<protein>
    <recommendedName>
        <fullName evidence="7">Small-conductance mechanosensitive channel</fullName>
    </recommendedName>
</protein>